<gene>
    <name evidence="1" type="ORF">FHR82_005958</name>
</gene>
<dbReference type="SUPFAM" id="SSF55961">
    <property type="entry name" value="Bet v1-like"/>
    <property type="match status" value="1"/>
</dbReference>
<dbReference type="InterPro" id="IPR023393">
    <property type="entry name" value="START-like_dom_sf"/>
</dbReference>
<evidence type="ECO:0000313" key="1">
    <source>
        <dbReference type="EMBL" id="MBB4909700.1"/>
    </source>
</evidence>
<dbReference type="RefSeq" id="WP_184813769.1">
    <property type="nucleotide sequence ID" value="NZ_JACHJQ010000006.1"/>
</dbReference>
<dbReference type="InterPro" id="IPR019587">
    <property type="entry name" value="Polyketide_cyclase/dehydratase"/>
</dbReference>
<protein>
    <submittedName>
        <fullName evidence="1">Uncharacterized protein YndB with AHSA1/START domain</fullName>
    </submittedName>
</protein>
<dbReference type="Proteomes" id="UP000520767">
    <property type="component" value="Unassembled WGS sequence"/>
</dbReference>
<dbReference type="Pfam" id="PF10604">
    <property type="entry name" value="Polyketide_cyc2"/>
    <property type="match status" value="1"/>
</dbReference>
<organism evidence="1 2">
    <name type="scientific">Actinophytocola algeriensis</name>
    <dbReference type="NCBI Taxonomy" id="1768010"/>
    <lineage>
        <taxon>Bacteria</taxon>
        <taxon>Bacillati</taxon>
        <taxon>Actinomycetota</taxon>
        <taxon>Actinomycetes</taxon>
        <taxon>Pseudonocardiales</taxon>
        <taxon>Pseudonocardiaceae</taxon>
    </lineage>
</organism>
<dbReference type="Gene3D" id="3.30.530.20">
    <property type="match status" value="1"/>
</dbReference>
<sequence length="147" mass="16068">MIDVTAEIDAPLEQVWAVLAEGWTYAGWVVGASHVRAVDQGWPGTGNRIHHSVGLWPLTVSDTTEVVDVEPGRFIELDARAWPMGVARVRIELSRVDEGRTKVLMSEQVVRGPLKVLPKAVQAVMLIPRNRESLSRLADLALAGAGR</sequence>
<dbReference type="AlphaFoldDB" id="A0A7W7Q9V9"/>
<evidence type="ECO:0000313" key="2">
    <source>
        <dbReference type="Proteomes" id="UP000520767"/>
    </source>
</evidence>
<comment type="caution">
    <text evidence="1">The sequence shown here is derived from an EMBL/GenBank/DDBJ whole genome shotgun (WGS) entry which is preliminary data.</text>
</comment>
<accession>A0A7W7Q9V9</accession>
<dbReference type="EMBL" id="JACHJQ010000006">
    <property type="protein sequence ID" value="MBB4909700.1"/>
    <property type="molecule type" value="Genomic_DNA"/>
</dbReference>
<proteinExistence type="predicted"/>
<dbReference type="CDD" id="cd07812">
    <property type="entry name" value="SRPBCC"/>
    <property type="match status" value="1"/>
</dbReference>
<keyword evidence="2" id="KW-1185">Reference proteome</keyword>
<name>A0A7W7Q9V9_9PSEU</name>
<reference evidence="1 2" key="1">
    <citation type="submission" date="2020-08" db="EMBL/GenBank/DDBJ databases">
        <title>Genomic Encyclopedia of Type Strains, Phase III (KMG-III): the genomes of soil and plant-associated and newly described type strains.</title>
        <authorList>
            <person name="Whitman W."/>
        </authorList>
    </citation>
    <scope>NUCLEOTIDE SEQUENCE [LARGE SCALE GENOMIC DNA]</scope>
    <source>
        <strain evidence="1 2">CECT 8960</strain>
    </source>
</reference>